<comment type="caution">
    <text evidence="2">The sequence shown here is derived from an EMBL/GenBank/DDBJ whole genome shotgun (WGS) entry which is preliminary data.</text>
</comment>
<feature type="transmembrane region" description="Helical" evidence="1">
    <location>
        <begin position="60"/>
        <end position="78"/>
    </location>
</feature>
<dbReference type="AlphaFoldDB" id="A0A163XV77"/>
<evidence type="ECO:0000256" key="1">
    <source>
        <dbReference type="SAM" id="Phobius"/>
    </source>
</evidence>
<name>A0A163XV77_9MYCO</name>
<organism evidence="2 3">
    <name type="scientific">Mycobacterium ostraviense</name>
    <dbReference type="NCBI Taxonomy" id="2738409"/>
    <lineage>
        <taxon>Bacteria</taxon>
        <taxon>Bacillati</taxon>
        <taxon>Actinomycetota</taxon>
        <taxon>Actinomycetes</taxon>
        <taxon>Mycobacteriales</taxon>
        <taxon>Mycobacteriaceae</taxon>
        <taxon>Mycobacterium</taxon>
    </lineage>
</organism>
<protein>
    <submittedName>
        <fullName evidence="2">Uncharacterized protein</fullName>
    </submittedName>
</protein>
<sequence>MGSTIRVLAKACLARDPTATATQDPRSMTALTAIAALLIALGIGYRIGRRSNTPRWQRRARGAILADVAVGLVAVLVARRIRRRIRRRAVNSVTVGLAKLVEPLRVPLPYRRRRYP</sequence>
<feature type="transmembrane region" description="Helical" evidence="1">
    <location>
        <begin position="30"/>
        <end position="48"/>
    </location>
</feature>
<keyword evidence="3" id="KW-1185">Reference proteome</keyword>
<evidence type="ECO:0000313" key="3">
    <source>
        <dbReference type="Proteomes" id="UP000077342"/>
    </source>
</evidence>
<accession>A0A163XV77</accession>
<evidence type="ECO:0000313" key="2">
    <source>
        <dbReference type="EMBL" id="KZS59791.1"/>
    </source>
</evidence>
<dbReference type="EMBL" id="LWCI01000133">
    <property type="protein sequence ID" value="KZS59791.1"/>
    <property type="molecule type" value="Genomic_DNA"/>
</dbReference>
<keyword evidence="1" id="KW-0812">Transmembrane</keyword>
<keyword evidence="1" id="KW-0472">Membrane</keyword>
<keyword evidence="1" id="KW-1133">Transmembrane helix</keyword>
<dbReference type="Proteomes" id="UP000077342">
    <property type="component" value="Unassembled WGS sequence"/>
</dbReference>
<reference evidence="3" key="1">
    <citation type="submission" date="2016-04" db="EMBL/GenBank/DDBJ databases">
        <authorList>
            <person name="Strapagiel D."/>
            <person name="Borowka P."/>
            <person name="Marciniak B."/>
            <person name="Bakula Z."/>
            <person name="Van Ingen J."/>
            <person name="Safianowska A."/>
            <person name="Dziadek J."/>
            <person name="Jagielski T."/>
        </authorList>
    </citation>
    <scope>NUCLEOTIDE SEQUENCE [LARGE SCALE GENOMIC DNA]</scope>
    <source>
        <strain evidence="3">1010001458</strain>
    </source>
</reference>
<proteinExistence type="predicted"/>
<gene>
    <name evidence="2" type="ORF">A4G28_01125</name>
</gene>